<dbReference type="InterPro" id="IPR018028">
    <property type="entry name" value="Catalase"/>
</dbReference>
<accession>A0A1G9KRC2</accession>
<gene>
    <name evidence="1" type="ORF">SAMN04487971_11249</name>
</gene>
<dbReference type="GO" id="GO:0006979">
    <property type="term" value="P:response to oxidative stress"/>
    <property type="evidence" value="ECO:0007669"/>
    <property type="project" value="InterPro"/>
</dbReference>
<dbReference type="STRING" id="525640.SAMN04487971_11249"/>
<dbReference type="InterPro" id="IPR020835">
    <property type="entry name" value="Catalase_sf"/>
</dbReference>
<dbReference type="EMBL" id="FNGE01000012">
    <property type="protein sequence ID" value="SDL52318.1"/>
    <property type="molecule type" value="Genomic_DNA"/>
</dbReference>
<proteinExistence type="predicted"/>
<dbReference type="CDD" id="cd08152">
    <property type="entry name" value="y4iL_like"/>
    <property type="match status" value="1"/>
</dbReference>
<organism evidence="1 2">
    <name type="scientific">Paracoccus chinensis</name>
    <dbReference type="NCBI Taxonomy" id="525640"/>
    <lineage>
        <taxon>Bacteria</taxon>
        <taxon>Pseudomonadati</taxon>
        <taxon>Pseudomonadota</taxon>
        <taxon>Alphaproteobacteria</taxon>
        <taxon>Rhodobacterales</taxon>
        <taxon>Paracoccaceae</taxon>
        <taxon>Paracoccus</taxon>
    </lineage>
</organism>
<evidence type="ECO:0008006" key="3">
    <source>
        <dbReference type="Google" id="ProtNLM"/>
    </source>
</evidence>
<reference evidence="2" key="1">
    <citation type="submission" date="2016-10" db="EMBL/GenBank/DDBJ databases">
        <authorList>
            <person name="Varghese N."/>
            <person name="Submissions S."/>
        </authorList>
    </citation>
    <scope>NUCLEOTIDE SEQUENCE [LARGE SCALE GENOMIC DNA]</scope>
    <source>
        <strain evidence="2">CGMCC 1.7655</strain>
    </source>
</reference>
<evidence type="ECO:0000313" key="2">
    <source>
        <dbReference type="Proteomes" id="UP000199555"/>
    </source>
</evidence>
<evidence type="ECO:0000313" key="1">
    <source>
        <dbReference type="EMBL" id="SDL52318.1"/>
    </source>
</evidence>
<dbReference type="GO" id="GO:0004096">
    <property type="term" value="F:catalase activity"/>
    <property type="evidence" value="ECO:0007669"/>
    <property type="project" value="InterPro"/>
</dbReference>
<dbReference type="PANTHER" id="PTHR36195">
    <property type="entry name" value="DOMAIN PROTEIN, PUTATIVE (AFU_ORTHOLOGUE AFUA_5G01990)-RELATED-RELATED"/>
    <property type="match status" value="1"/>
</dbReference>
<dbReference type="PANTHER" id="PTHR36195:SF4">
    <property type="entry name" value="DOMAIN PROTEIN, PUTATIVE (AFU_ORTHOLOGUE AFUA_5G01990)-RELATED"/>
    <property type="match status" value="1"/>
</dbReference>
<keyword evidence="2" id="KW-1185">Reference proteome</keyword>
<dbReference type="AlphaFoldDB" id="A0A1G9KRC2"/>
<dbReference type="RefSeq" id="WP_090756702.1">
    <property type="nucleotide sequence ID" value="NZ_FNGE01000012.1"/>
</dbReference>
<sequence>MSRLDAPVAYSPDVETVQPDEAETTRRIAEQMTYIIDRTHEAGGHAVRSVHAKSHAILTGTLSVHEGLPPELAQGVFAAPREFDALLRISTIPGDVLRDSVSLPRGMALKLFGVEGERLPGSEEDTTQDLLMASSPNFQAPDTRAFLRSLKPVALTTERAEWAKVALSTILRPVERAIEAVGLHSAMLSALGGYKPTNPLGESYYTQVPLRYGDHIAKLRLVPASDSFTALEGDRIDLDDPDAIRAAVIETLARQGGSWTLEVQLCRDLDRMPIEDASVEWSEEESPFQPVATLSVPAQESWSDARSAIVDESIAFRPWRGIEAHRPLGNIMRARRQVYPISAGHRSELTGCPIHEPRTVPRLGG</sequence>
<dbReference type="Proteomes" id="UP000199555">
    <property type="component" value="Unassembled WGS sequence"/>
</dbReference>
<dbReference type="GO" id="GO:0020037">
    <property type="term" value="F:heme binding"/>
    <property type="evidence" value="ECO:0007669"/>
    <property type="project" value="InterPro"/>
</dbReference>
<dbReference type="PROSITE" id="PS51402">
    <property type="entry name" value="CATALASE_3"/>
    <property type="match status" value="1"/>
</dbReference>
<name>A0A1G9KRC2_9RHOB</name>
<dbReference type="OrthoDB" id="9765610at2"/>
<dbReference type="SUPFAM" id="SSF56634">
    <property type="entry name" value="Heme-dependent catalase-like"/>
    <property type="match status" value="1"/>
</dbReference>
<dbReference type="Gene3D" id="2.40.180.10">
    <property type="entry name" value="Catalase core domain"/>
    <property type="match status" value="1"/>
</dbReference>
<protein>
    <recommendedName>
        <fullName evidence="3">Catalase</fullName>
    </recommendedName>
</protein>